<dbReference type="KEGG" id="sbi:8063195"/>
<dbReference type="eggNOG" id="ENOG502QWH8">
    <property type="taxonomic scope" value="Eukaryota"/>
</dbReference>
<dbReference type="InterPro" id="IPR017451">
    <property type="entry name" value="F-box-assoc_interact_dom"/>
</dbReference>
<accession>A0A1Z5S987</accession>
<dbReference type="OMA" id="DPYLPYV"/>
<dbReference type="Gramene" id="OQU92295">
    <property type="protein sequence ID" value="OQU92295"/>
    <property type="gene ID" value="SORBI_3001G324000"/>
</dbReference>
<organism evidence="2 3">
    <name type="scientific">Sorghum bicolor</name>
    <name type="common">Sorghum</name>
    <name type="synonym">Sorghum vulgare</name>
    <dbReference type="NCBI Taxonomy" id="4558"/>
    <lineage>
        <taxon>Eukaryota</taxon>
        <taxon>Viridiplantae</taxon>
        <taxon>Streptophyta</taxon>
        <taxon>Embryophyta</taxon>
        <taxon>Tracheophyta</taxon>
        <taxon>Spermatophyta</taxon>
        <taxon>Magnoliopsida</taxon>
        <taxon>Liliopsida</taxon>
        <taxon>Poales</taxon>
        <taxon>Poaceae</taxon>
        <taxon>PACMAD clade</taxon>
        <taxon>Panicoideae</taxon>
        <taxon>Andropogonodae</taxon>
        <taxon>Andropogoneae</taxon>
        <taxon>Sorghinae</taxon>
        <taxon>Sorghum</taxon>
    </lineage>
</organism>
<reference evidence="2 3" key="1">
    <citation type="journal article" date="2009" name="Nature">
        <title>The Sorghum bicolor genome and the diversification of grasses.</title>
        <authorList>
            <person name="Paterson A.H."/>
            <person name="Bowers J.E."/>
            <person name="Bruggmann R."/>
            <person name="Dubchak I."/>
            <person name="Grimwood J."/>
            <person name="Gundlach H."/>
            <person name="Haberer G."/>
            <person name="Hellsten U."/>
            <person name="Mitros T."/>
            <person name="Poliakov A."/>
            <person name="Schmutz J."/>
            <person name="Spannagl M."/>
            <person name="Tang H."/>
            <person name="Wang X."/>
            <person name="Wicker T."/>
            <person name="Bharti A.K."/>
            <person name="Chapman J."/>
            <person name="Feltus F.A."/>
            <person name="Gowik U."/>
            <person name="Grigoriev I.V."/>
            <person name="Lyons E."/>
            <person name="Maher C.A."/>
            <person name="Martis M."/>
            <person name="Narechania A."/>
            <person name="Otillar R.P."/>
            <person name="Penning B.W."/>
            <person name="Salamov A.A."/>
            <person name="Wang Y."/>
            <person name="Zhang L."/>
            <person name="Carpita N.C."/>
            <person name="Freeling M."/>
            <person name="Gingle A.R."/>
            <person name="Hash C.T."/>
            <person name="Keller B."/>
            <person name="Klein P."/>
            <person name="Kresovich S."/>
            <person name="McCann M.C."/>
            <person name="Ming R."/>
            <person name="Peterson D.G."/>
            <person name="Mehboob-ur-Rahman"/>
            <person name="Ware D."/>
            <person name="Westhoff P."/>
            <person name="Mayer K.F."/>
            <person name="Messing J."/>
            <person name="Rokhsar D.S."/>
        </authorList>
    </citation>
    <scope>NUCLEOTIDE SEQUENCE [LARGE SCALE GENOMIC DNA]</scope>
    <source>
        <strain evidence="3">cv. BTx623</strain>
    </source>
</reference>
<evidence type="ECO:0000313" key="2">
    <source>
        <dbReference type="EMBL" id="OQU92295.1"/>
    </source>
</evidence>
<dbReference type="EMBL" id="CM000760">
    <property type="protein sequence ID" value="OQU92295.1"/>
    <property type="molecule type" value="Genomic_DNA"/>
</dbReference>
<sequence>MPFIYPSFSFLPVCSSDVIPLDCCNGLLLCRCFQPGPHDSDGNRPFHYAVCNPASERWVMLPDGSWASGEVRTARLGFDPAASSHFHVVEYVEDEYEYITGVDIYSSKTGSWSSSESEWSDNAMLCDGSRSVFLNGIMHSLVLRNEIVAVDMEGKRWRTIPRPPSDEFGFIRQAHGHLLYFDMDQNEANKLSVWILEDYSTDKWTVKYKISTLGLFGGKKLRFDFDYQVIAVHPECNLVFFVYGWDNTLMAYEMDRREVRVIRNLGHDSNGPYLPYVPFFSDSLAEEH</sequence>
<dbReference type="PANTHER" id="PTHR35546">
    <property type="entry name" value="F-BOX PROTEIN INTERACTION DOMAIN PROTEIN-RELATED"/>
    <property type="match status" value="1"/>
</dbReference>
<dbReference type="AlphaFoldDB" id="A0A1Z5S987"/>
<dbReference type="InParanoid" id="A0A1Z5S987"/>
<reference evidence="3" key="2">
    <citation type="journal article" date="2018" name="Plant J.">
        <title>The Sorghum bicolor reference genome: improved assembly, gene annotations, a transcriptome atlas, and signatures of genome organization.</title>
        <authorList>
            <person name="McCormick R.F."/>
            <person name="Truong S.K."/>
            <person name="Sreedasyam A."/>
            <person name="Jenkins J."/>
            <person name="Shu S."/>
            <person name="Sims D."/>
            <person name="Kennedy M."/>
            <person name="Amirebrahimi M."/>
            <person name="Weers B.D."/>
            <person name="McKinley B."/>
            <person name="Mattison A."/>
            <person name="Morishige D.T."/>
            <person name="Grimwood J."/>
            <person name="Schmutz J."/>
            <person name="Mullet J.E."/>
        </authorList>
    </citation>
    <scope>NUCLEOTIDE SEQUENCE [LARGE SCALE GENOMIC DNA]</scope>
    <source>
        <strain evidence="3">cv. BTx623</strain>
    </source>
</reference>
<protein>
    <recommendedName>
        <fullName evidence="1">F-box protein At3g26010-like beta-propeller domain-containing protein</fullName>
    </recommendedName>
</protein>
<dbReference type="Pfam" id="PF24750">
    <property type="entry name" value="b-prop_At3g26010-like"/>
    <property type="match status" value="1"/>
</dbReference>
<dbReference type="OrthoDB" id="605328at2759"/>
<gene>
    <name evidence="2" type="ORF">SORBI_3001G324000</name>
</gene>
<dbReference type="InterPro" id="IPR055290">
    <property type="entry name" value="At3g26010-like"/>
</dbReference>
<keyword evidence="3" id="KW-1185">Reference proteome</keyword>
<dbReference type="NCBIfam" id="TIGR01640">
    <property type="entry name" value="F_box_assoc_1"/>
    <property type="match status" value="1"/>
</dbReference>
<dbReference type="Proteomes" id="UP000000768">
    <property type="component" value="Chromosome 1"/>
</dbReference>
<dbReference type="PANTHER" id="PTHR35546:SF105">
    <property type="entry name" value="OS05G0139200 PROTEIN"/>
    <property type="match status" value="1"/>
</dbReference>
<dbReference type="SUPFAM" id="SSF117281">
    <property type="entry name" value="Kelch motif"/>
    <property type="match status" value="1"/>
</dbReference>
<evidence type="ECO:0000259" key="1">
    <source>
        <dbReference type="Pfam" id="PF24750"/>
    </source>
</evidence>
<dbReference type="InterPro" id="IPR056592">
    <property type="entry name" value="Beta-prop_At3g26010-like"/>
</dbReference>
<evidence type="ECO:0000313" key="3">
    <source>
        <dbReference type="Proteomes" id="UP000000768"/>
    </source>
</evidence>
<dbReference type="STRING" id="4558.A0A1Z5S987"/>
<dbReference type="InterPro" id="IPR015915">
    <property type="entry name" value="Kelch-typ_b-propeller"/>
</dbReference>
<feature type="domain" description="F-box protein At3g26010-like beta-propeller" evidence="1">
    <location>
        <begin position="16"/>
        <end position="263"/>
    </location>
</feature>
<name>A0A1Z5S987_SORBI</name>
<proteinExistence type="predicted"/>